<reference evidence="5 6" key="1">
    <citation type="submission" date="2016-12" db="EMBL/GenBank/DDBJ databases">
        <authorList>
            <person name="Song W.-J."/>
            <person name="Kurnit D.M."/>
        </authorList>
    </citation>
    <scope>NUCLEOTIDE SEQUENCE [LARGE SCALE GENOMIC DNA]</scope>
    <source>
        <strain evidence="5 6">IMCC3135</strain>
    </source>
</reference>
<dbReference type="KEGG" id="gai:IMCC3135_24830"/>
<proteinExistence type="predicted"/>
<sequence length="556" mass="62073">MRYVLDKHAQSLGFVVDATESYKGAVEALDKQYQQFGTEYTGLLFGWPTAPQIEADELASLLEQSAYKELPVVVMSTDMRAETRAWVAEREHTAVLPWKEYQRLEALLQRLIEIDADDTVAFPGRVDNSDIHLLIVDDSATIRYSLRDLFQLQGYRVSLAATQVEAIQQATAEPVDIAILDFYLTETTGDLLCRELVTSEAVGDIICTVLTGTYSDHIIKRSLRAGAVECMFKNESSELLLSRIDAISRFVRQRRGLQAECALLEEALETMAGAVLVIDSDHRISYVNDAGLQELYLDNRKLLIGQQCEALLETGGPQSAGEEQHSANWRLPGGKTISIDYQHILTQPAGRSLLRFARAQIPIASSAGKAEKKVGNSQAPGTESLNNPLMLEPSSKPFIRQMQWYLSNAGNLDDRVSLMVMDVFVQDVSGQIHKANEYPALFARVEALLQGIHKRPAHVAKLTGNRFGFLLRHREETQVYLLVRKIMQLCIELEHEDKTLGLTCSGSLLSLVDKKGHSMETLLKHVFKGVELVSSKGPDQILLMDLRRMLNAYPTK</sequence>
<protein>
    <submittedName>
        <fullName evidence="5">Response regulator MprA</fullName>
    </submittedName>
</protein>
<dbReference type="CDD" id="cd00156">
    <property type="entry name" value="REC"/>
    <property type="match status" value="1"/>
</dbReference>
<dbReference type="GO" id="GO:0000160">
    <property type="term" value="P:phosphorelay signal transduction system"/>
    <property type="evidence" value="ECO:0007669"/>
    <property type="project" value="InterPro"/>
</dbReference>
<dbReference type="Gene3D" id="3.40.50.2300">
    <property type="match status" value="1"/>
</dbReference>
<feature type="region of interest" description="Disordered" evidence="3">
    <location>
        <begin position="369"/>
        <end position="388"/>
    </location>
</feature>
<feature type="domain" description="Response regulatory" evidence="4">
    <location>
        <begin position="132"/>
        <end position="248"/>
    </location>
</feature>
<feature type="modified residue" description="4-aspartylphosphate" evidence="2">
    <location>
        <position position="181"/>
    </location>
</feature>
<dbReference type="Proteomes" id="UP000250079">
    <property type="component" value="Chromosome"/>
</dbReference>
<dbReference type="InterPro" id="IPR035965">
    <property type="entry name" value="PAS-like_dom_sf"/>
</dbReference>
<dbReference type="PROSITE" id="PS50110">
    <property type="entry name" value="RESPONSE_REGULATORY"/>
    <property type="match status" value="1"/>
</dbReference>
<dbReference type="SUPFAM" id="SSF55785">
    <property type="entry name" value="PYP-like sensor domain (PAS domain)"/>
    <property type="match status" value="1"/>
</dbReference>
<evidence type="ECO:0000259" key="4">
    <source>
        <dbReference type="PROSITE" id="PS50110"/>
    </source>
</evidence>
<keyword evidence="6" id="KW-1185">Reference proteome</keyword>
<dbReference type="Gene3D" id="3.30.450.20">
    <property type="entry name" value="PAS domain"/>
    <property type="match status" value="1"/>
</dbReference>
<dbReference type="AlphaFoldDB" id="A0A2Z2P1D4"/>
<dbReference type="SMART" id="SM00448">
    <property type="entry name" value="REC"/>
    <property type="match status" value="1"/>
</dbReference>
<gene>
    <name evidence="5" type="primary">mprA_3</name>
    <name evidence="5" type="ORF">IMCC3135_24830</name>
</gene>
<accession>A0A2Z2P1D4</accession>
<dbReference type="PANTHER" id="PTHR44591">
    <property type="entry name" value="STRESS RESPONSE REGULATOR PROTEIN 1"/>
    <property type="match status" value="1"/>
</dbReference>
<dbReference type="InterPro" id="IPR001789">
    <property type="entry name" value="Sig_transdc_resp-reg_receiver"/>
</dbReference>
<dbReference type="Pfam" id="PF00072">
    <property type="entry name" value="Response_reg"/>
    <property type="match status" value="1"/>
</dbReference>
<dbReference type="PANTHER" id="PTHR44591:SF3">
    <property type="entry name" value="RESPONSE REGULATORY DOMAIN-CONTAINING PROTEIN"/>
    <property type="match status" value="1"/>
</dbReference>
<evidence type="ECO:0000313" key="5">
    <source>
        <dbReference type="EMBL" id="ASJ75030.1"/>
    </source>
</evidence>
<evidence type="ECO:0000256" key="3">
    <source>
        <dbReference type="SAM" id="MobiDB-lite"/>
    </source>
</evidence>
<organism evidence="5 6">
    <name type="scientific">Granulosicoccus antarcticus IMCC3135</name>
    <dbReference type="NCBI Taxonomy" id="1192854"/>
    <lineage>
        <taxon>Bacteria</taxon>
        <taxon>Pseudomonadati</taxon>
        <taxon>Pseudomonadota</taxon>
        <taxon>Gammaproteobacteria</taxon>
        <taxon>Chromatiales</taxon>
        <taxon>Granulosicoccaceae</taxon>
        <taxon>Granulosicoccus</taxon>
    </lineage>
</organism>
<keyword evidence="1 2" id="KW-0597">Phosphoprotein</keyword>
<evidence type="ECO:0000256" key="2">
    <source>
        <dbReference type="PROSITE-ProRule" id="PRU00169"/>
    </source>
</evidence>
<evidence type="ECO:0000256" key="1">
    <source>
        <dbReference type="ARBA" id="ARBA00022553"/>
    </source>
</evidence>
<dbReference type="InterPro" id="IPR011006">
    <property type="entry name" value="CheY-like_superfamily"/>
</dbReference>
<feature type="compositionally biased region" description="Polar residues" evidence="3">
    <location>
        <begin position="375"/>
        <end position="387"/>
    </location>
</feature>
<evidence type="ECO:0000313" key="6">
    <source>
        <dbReference type="Proteomes" id="UP000250079"/>
    </source>
</evidence>
<dbReference type="EMBL" id="CP018632">
    <property type="protein sequence ID" value="ASJ75030.1"/>
    <property type="molecule type" value="Genomic_DNA"/>
</dbReference>
<name>A0A2Z2P1D4_9GAMM</name>
<dbReference type="InterPro" id="IPR050595">
    <property type="entry name" value="Bact_response_regulator"/>
</dbReference>
<dbReference type="SUPFAM" id="SSF52172">
    <property type="entry name" value="CheY-like"/>
    <property type="match status" value="1"/>
</dbReference>